<dbReference type="HOGENOM" id="CLU_2248803_0_0_11"/>
<dbReference type="RefSeq" id="WP_010849113.1">
    <property type="nucleotide sequence ID" value="NZ_HF570956.1"/>
</dbReference>
<proteinExistence type="predicted"/>
<keyword evidence="2" id="KW-1185">Reference proteome</keyword>
<comment type="caution">
    <text evidence="1">The sequence shown here is derived from an EMBL/GenBank/DDBJ whole genome shotgun (WGS) entry which is preliminary data.</text>
</comment>
<evidence type="ECO:0000313" key="2">
    <source>
        <dbReference type="Proteomes" id="UP000013167"/>
    </source>
</evidence>
<gene>
    <name evidence="1" type="ORF">BN10_20018</name>
</gene>
<accession>N0E3U2</accession>
<dbReference type="STRING" id="1193181.BN10_20018"/>
<sequence>MQHVPPAAAWTCIDCAAPVTGRRHRCDENWAAHRRDQFKRGSADYRNRKKALDNPVDVDELKDLLSAARGAIEEAGDERRDIYVALVEVDEFLVQMYRILYADD</sequence>
<dbReference type="AlphaFoldDB" id="N0E3U2"/>
<organism evidence="1 2">
    <name type="scientific">Phycicoccus elongatus Lp2</name>
    <dbReference type="NCBI Taxonomy" id="1193181"/>
    <lineage>
        <taxon>Bacteria</taxon>
        <taxon>Bacillati</taxon>
        <taxon>Actinomycetota</taxon>
        <taxon>Actinomycetes</taxon>
        <taxon>Micrococcales</taxon>
        <taxon>Intrasporangiaceae</taxon>
        <taxon>Phycicoccus</taxon>
    </lineage>
</organism>
<protein>
    <submittedName>
        <fullName evidence="1">Uncharacterized protein</fullName>
    </submittedName>
</protein>
<dbReference type="Proteomes" id="UP000013167">
    <property type="component" value="Unassembled WGS sequence"/>
</dbReference>
<reference evidence="1 2" key="1">
    <citation type="journal article" date="2013" name="ISME J.">
        <title>A metabolic model for members of the genus Tetrasphaera involved in enhanced biological phosphorus removal.</title>
        <authorList>
            <person name="Kristiansen R."/>
            <person name="Nguyen H.T.T."/>
            <person name="Saunders A.M."/>
            <person name="Nielsen J.L."/>
            <person name="Wimmer R."/>
            <person name="Le V.Q."/>
            <person name="McIlroy S.J."/>
            <person name="Petrovski S."/>
            <person name="Seviour R.J."/>
            <person name="Calteau A."/>
            <person name="Nielsen K.L."/>
            <person name="Nielsen P.H."/>
        </authorList>
    </citation>
    <scope>NUCLEOTIDE SEQUENCE [LARGE SCALE GENOMIC DNA]</scope>
    <source>
        <strain evidence="1 2">Lp2</strain>
    </source>
</reference>
<dbReference type="EMBL" id="CAIZ01000086">
    <property type="protein sequence ID" value="CCH69554.1"/>
    <property type="molecule type" value="Genomic_DNA"/>
</dbReference>
<evidence type="ECO:0000313" key="1">
    <source>
        <dbReference type="EMBL" id="CCH69554.1"/>
    </source>
</evidence>
<name>N0E3U2_9MICO</name>